<comment type="caution">
    <text evidence="6">The sequence shown here is derived from an EMBL/GenBank/DDBJ whole genome shotgun (WGS) entry which is preliminary data.</text>
</comment>
<sequence>MNTEHLAIFINLAETLSFSRTALNMGVSQSAVSQTISSMEKFLGADLFYRTRKKVSLTPVGEAFYKDIKPIHHGYLDTIRRLEQMSAESKSKIRVGISGTMYEVAGLSQAISSYSAENPDVQFLIEQHNYHELVTKLNEGMLDLIFLHKDAIANQANINFKPLLAGTYAVAFKKGAFKGSDKLQISDLAGQRVVFLEDSIASPSLFALQKSLWQKVRDLQIVSANSMPSAFLSIQSGMALGILPSTALPLDPELTVLPLEGAGKAAEYGCAIQARTMSTVAIDFQGWLEAGKMAPVHEFG</sequence>
<name>A0A6A8MF38_9LACO</name>
<dbReference type="GO" id="GO:0032993">
    <property type="term" value="C:protein-DNA complex"/>
    <property type="evidence" value="ECO:0007669"/>
    <property type="project" value="TreeGrafter"/>
</dbReference>
<dbReference type="PROSITE" id="PS50931">
    <property type="entry name" value="HTH_LYSR"/>
    <property type="match status" value="1"/>
</dbReference>
<dbReference type="SUPFAM" id="SSF53850">
    <property type="entry name" value="Periplasmic binding protein-like II"/>
    <property type="match status" value="1"/>
</dbReference>
<keyword evidence="4" id="KW-0804">Transcription</keyword>
<dbReference type="RefSeq" id="WP_154548983.1">
    <property type="nucleotide sequence ID" value="NZ_VUMX01000017.1"/>
</dbReference>
<dbReference type="PANTHER" id="PTHR30346">
    <property type="entry name" value="TRANSCRIPTIONAL DUAL REGULATOR HCAR-RELATED"/>
    <property type="match status" value="1"/>
</dbReference>
<evidence type="ECO:0000256" key="3">
    <source>
        <dbReference type="ARBA" id="ARBA00023125"/>
    </source>
</evidence>
<evidence type="ECO:0000256" key="1">
    <source>
        <dbReference type="ARBA" id="ARBA00009437"/>
    </source>
</evidence>
<dbReference type="PRINTS" id="PR00039">
    <property type="entry name" value="HTHLYSR"/>
</dbReference>
<organism evidence="6 7">
    <name type="scientific">Lactobacillus porci</name>
    <dbReference type="NCBI Taxonomy" id="2012477"/>
    <lineage>
        <taxon>Bacteria</taxon>
        <taxon>Bacillati</taxon>
        <taxon>Bacillota</taxon>
        <taxon>Bacilli</taxon>
        <taxon>Lactobacillales</taxon>
        <taxon>Lactobacillaceae</taxon>
        <taxon>Lactobacillus</taxon>
    </lineage>
</organism>
<protein>
    <submittedName>
        <fullName evidence="6">LysR family transcriptional regulator</fullName>
    </submittedName>
</protein>
<dbReference type="PANTHER" id="PTHR30346:SF28">
    <property type="entry name" value="HTH-TYPE TRANSCRIPTIONAL REGULATOR CYNR"/>
    <property type="match status" value="1"/>
</dbReference>
<dbReference type="EMBL" id="VUMX01000017">
    <property type="protein sequence ID" value="MST87372.1"/>
    <property type="molecule type" value="Genomic_DNA"/>
</dbReference>
<evidence type="ECO:0000313" key="7">
    <source>
        <dbReference type="Proteomes" id="UP000438120"/>
    </source>
</evidence>
<dbReference type="CDD" id="cd05466">
    <property type="entry name" value="PBP2_LTTR_substrate"/>
    <property type="match status" value="1"/>
</dbReference>
<evidence type="ECO:0000256" key="4">
    <source>
        <dbReference type="ARBA" id="ARBA00023163"/>
    </source>
</evidence>
<comment type="similarity">
    <text evidence="1">Belongs to the LysR transcriptional regulatory family.</text>
</comment>
<dbReference type="Pfam" id="PF03466">
    <property type="entry name" value="LysR_substrate"/>
    <property type="match status" value="1"/>
</dbReference>
<evidence type="ECO:0000313" key="6">
    <source>
        <dbReference type="EMBL" id="MST87372.1"/>
    </source>
</evidence>
<keyword evidence="2" id="KW-0805">Transcription regulation</keyword>
<gene>
    <name evidence="6" type="ORF">FYJ62_06935</name>
</gene>
<evidence type="ECO:0000256" key="2">
    <source>
        <dbReference type="ARBA" id="ARBA00023015"/>
    </source>
</evidence>
<dbReference type="Gene3D" id="1.10.10.10">
    <property type="entry name" value="Winged helix-like DNA-binding domain superfamily/Winged helix DNA-binding domain"/>
    <property type="match status" value="1"/>
</dbReference>
<dbReference type="GO" id="GO:0003700">
    <property type="term" value="F:DNA-binding transcription factor activity"/>
    <property type="evidence" value="ECO:0007669"/>
    <property type="project" value="InterPro"/>
</dbReference>
<dbReference type="Pfam" id="PF00126">
    <property type="entry name" value="HTH_1"/>
    <property type="match status" value="1"/>
</dbReference>
<dbReference type="Gene3D" id="3.40.190.10">
    <property type="entry name" value="Periplasmic binding protein-like II"/>
    <property type="match status" value="2"/>
</dbReference>
<dbReference type="AlphaFoldDB" id="A0A6A8MF38"/>
<dbReference type="GO" id="GO:0003677">
    <property type="term" value="F:DNA binding"/>
    <property type="evidence" value="ECO:0007669"/>
    <property type="project" value="UniProtKB-KW"/>
</dbReference>
<reference evidence="6 7" key="1">
    <citation type="submission" date="2019-08" db="EMBL/GenBank/DDBJ databases">
        <title>In-depth cultivation of the pig gut microbiome towards novel bacterial diversity and tailored functional studies.</title>
        <authorList>
            <person name="Wylensek D."/>
            <person name="Hitch T.C.A."/>
            <person name="Clavel T."/>
        </authorList>
    </citation>
    <scope>NUCLEOTIDE SEQUENCE [LARGE SCALE GENOMIC DNA]</scope>
    <source>
        <strain evidence="6 7">Bifido-178-WT-2B</strain>
    </source>
</reference>
<dbReference type="InterPro" id="IPR005119">
    <property type="entry name" value="LysR_subst-bd"/>
</dbReference>
<proteinExistence type="inferred from homology"/>
<dbReference type="InterPro" id="IPR036388">
    <property type="entry name" value="WH-like_DNA-bd_sf"/>
</dbReference>
<feature type="domain" description="HTH lysR-type" evidence="5">
    <location>
        <begin position="1"/>
        <end position="58"/>
    </location>
</feature>
<keyword evidence="7" id="KW-1185">Reference proteome</keyword>
<dbReference type="OrthoDB" id="119203at2"/>
<dbReference type="SUPFAM" id="SSF46785">
    <property type="entry name" value="Winged helix' DNA-binding domain"/>
    <property type="match status" value="1"/>
</dbReference>
<keyword evidence="3" id="KW-0238">DNA-binding</keyword>
<accession>A0A6A8MF38</accession>
<dbReference type="Proteomes" id="UP000438120">
    <property type="component" value="Unassembled WGS sequence"/>
</dbReference>
<dbReference type="InterPro" id="IPR000847">
    <property type="entry name" value="LysR_HTH_N"/>
</dbReference>
<dbReference type="InterPro" id="IPR036390">
    <property type="entry name" value="WH_DNA-bd_sf"/>
</dbReference>
<dbReference type="FunFam" id="1.10.10.10:FF:000001">
    <property type="entry name" value="LysR family transcriptional regulator"/>
    <property type="match status" value="1"/>
</dbReference>
<evidence type="ECO:0000259" key="5">
    <source>
        <dbReference type="PROSITE" id="PS50931"/>
    </source>
</evidence>